<dbReference type="AlphaFoldDB" id="A0A508TYL7"/>
<accession>A0A508TYL7</accession>
<dbReference type="RefSeq" id="WP_172628369.1">
    <property type="nucleotide sequence ID" value="NZ_CAADFC020000033.1"/>
</dbReference>
<dbReference type="EMBL" id="CAADFC020000033">
    <property type="protein sequence ID" value="VIO79424.1"/>
    <property type="molecule type" value="Genomic_DNA"/>
</dbReference>
<dbReference type="Proteomes" id="UP000328092">
    <property type="component" value="Unassembled WGS sequence"/>
</dbReference>
<name>A0A508TYL7_9BRAD</name>
<comment type="caution">
    <text evidence="1">The sequence shown here is derived from an EMBL/GenBank/DDBJ whole genome shotgun (WGS) entry which is preliminary data.</text>
</comment>
<proteinExistence type="predicted"/>
<sequence>MPKNNPMQSSRRGLDRAAFDKATFDMALDTSGNSPVFFQNAEIVLMHLNTA</sequence>
<organism evidence="1 2">
    <name type="scientific">Bradyrhizobium ivorense</name>
    <dbReference type="NCBI Taxonomy" id="2511166"/>
    <lineage>
        <taxon>Bacteria</taxon>
        <taxon>Pseudomonadati</taxon>
        <taxon>Pseudomonadota</taxon>
        <taxon>Alphaproteobacteria</taxon>
        <taxon>Hyphomicrobiales</taxon>
        <taxon>Nitrobacteraceae</taxon>
        <taxon>Bradyrhizobium</taxon>
    </lineage>
</organism>
<evidence type="ECO:0000313" key="1">
    <source>
        <dbReference type="EMBL" id="VIO79424.1"/>
    </source>
</evidence>
<reference evidence="1" key="1">
    <citation type="submission" date="2019-02" db="EMBL/GenBank/DDBJ databases">
        <authorList>
            <person name="Pothier F.J."/>
        </authorList>
    </citation>
    <scope>NUCLEOTIDE SEQUENCE</scope>
    <source>
        <strain evidence="1">CI-1B</strain>
    </source>
</reference>
<protein>
    <submittedName>
        <fullName evidence="1">Uncharacterized protein</fullName>
    </submittedName>
</protein>
<gene>
    <name evidence="1" type="ORF">CI1B_77810</name>
</gene>
<evidence type="ECO:0000313" key="2">
    <source>
        <dbReference type="Proteomes" id="UP000328092"/>
    </source>
</evidence>
<keyword evidence="2" id="KW-1185">Reference proteome</keyword>